<dbReference type="Pfam" id="PF00924">
    <property type="entry name" value="MS_channel_2nd"/>
    <property type="match status" value="1"/>
</dbReference>
<dbReference type="InterPro" id="IPR049278">
    <property type="entry name" value="MS_channel_C"/>
</dbReference>
<evidence type="ECO:0000256" key="6">
    <source>
        <dbReference type="ARBA" id="ARBA00023136"/>
    </source>
</evidence>
<dbReference type="InterPro" id="IPR011014">
    <property type="entry name" value="MscS_channel_TM-2"/>
</dbReference>
<dbReference type="InterPro" id="IPR006685">
    <property type="entry name" value="MscS_channel_2nd"/>
</dbReference>
<evidence type="ECO:0000259" key="9">
    <source>
        <dbReference type="Pfam" id="PF21082"/>
    </source>
</evidence>
<keyword evidence="4 7" id="KW-0812">Transmembrane</keyword>
<feature type="transmembrane region" description="Helical" evidence="7">
    <location>
        <begin position="80"/>
        <end position="98"/>
    </location>
</feature>
<sequence length="288" mass="32270">MVNSFFTDFKTVLIIGIIIALTISFALFFKYASRKKINDLVATKHIDPTSYVFATKLITAIIFIIGISFALIQIPEMKTLGHSLLAGAGILSLVAGLASQQALSNIMSGVLIVIFKPFKINDRITFNQTYTGTVEEINLRQVVLRDFENNRIVVPNSVISSNVIVNSNLNDTMVCKMIEIGIGYNSDIGRALKIMEEEVIQHPLHVDNRTPEDVKNNVPEVISRVTALGNSSITLKVWAYSNNTSNGFIMYCDLLRSIKERFDKEDIEIPYSYQNIIIKEQNKNETTI</sequence>
<feature type="domain" description="Mechanosensitive ion channel MscS" evidence="8">
    <location>
        <begin position="103"/>
        <end position="168"/>
    </location>
</feature>
<dbReference type="InterPro" id="IPR011066">
    <property type="entry name" value="MscS_channel_C_sf"/>
</dbReference>
<comment type="subcellular location">
    <subcellularLocation>
        <location evidence="1">Cell membrane</location>
        <topology evidence="1">Multi-pass membrane protein</topology>
    </subcellularLocation>
</comment>
<dbReference type="SUPFAM" id="SSF82689">
    <property type="entry name" value="Mechanosensitive channel protein MscS (YggB), C-terminal domain"/>
    <property type="match status" value="1"/>
</dbReference>
<dbReference type="Pfam" id="PF21082">
    <property type="entry name" value="MS_channel_3rd"/>
    <property type="match status" value="1"/>
</dbReference>
<evidence type="ECO:0000256" key="1">
    <source>
        <dbReference type="ARBA" id="ARBA00004651"/>
    </source>
</evidence>
<comment type="caution">
    <text evidence="10">The sequence shown here is derived from an EMBL/GenBank/DDBJ whole genome shotgun (WGS) entry which is preliminary data.</text>
</comment>
<reference evidence="10 11" key="1">
    <citation type="submission" date="2024-06" db="EMBL/GenBank/DDBJ databases">
        <authorList>
            <person name="Kaempfer P."/>
            <person name="Viver T."/>
        </authorList>
    </citation>
    <scope>NUCLEOTIDE SEQUENCE [LARGE SCALE GENOMIC DNA]</scope>
    <source>
        <strain evidence="10 11">ST-119</strain>
    </source>
</reference>
<dbReference type="Proteomes" id="UP001629156">
    <property type="component" value="Unassembled WGS sequence"/>
</dbReference>
<comment type="similarity">
    <text evidence="2">Belongs to the MscS (TC 1.A.23) family.</text>
</comment>
<dbReference type="Gene3D" id="1.10.287.1260">
    <property type="match status" value="1"/>
</dbReference>
<dbReference type="InterPro" id="IPR010920">
    <property type="entry name" value="LSM_dom_sf"/>
</dbReference>
<feature type="domain" description="Mechanosensitive ion channel MscS C-terminal" evidence="9">
    <location>
        <begin position="178"/>
        <end position="269"/>
    </location>
</feature>
<evidence type="ECO:0000256" key="4">
    <source>
        <dbReference type="ARBA" id="ARBA00022692"/>
    </source>
</evidence>
<dbReference type="RefSeq" id="WP_408085858.1">
    <property type="nucleotide sequence ID" value="NZ_JBELPZ010000018.1"/>
</dbReference>
<dbReference type="PANTHER" id="PTHR30221">
    <property type="entry name" value="SMALL-CONDUCTANCE MECHANOSENSITIVE CHANNEL"/>
    <property type="match status" value="1"/>
</dbReference>
<accession>A0ABW8YZ32</accession>
<keyword evidence="11" id="KW-1185">Reference proteome</keyword>
<dbReference type="InterPro" id="IPR045275">
    <property type="entry name" value="MscS_archaea/bacteria_type"/>
</dbReference>
<evidence type="ECO:0000313" key="11">
    <source>
        <dbReference type="Proteomes" id="UP001629156"/>
    </source>
</evidence>
<dbReference type="Gene3D" id="3.30.70.100">
    <property type="match status" value="1"/>
</dbReference>
<evidence type="ECO:0000256" key="7">
    <source>
        <dbReference type="SAM" id="Phobius"/>
    </source>
</evidence>
<dbReference type="SUPFAM" id="SSF82861">
    <property type="entry name" value="Mechanosensitive channel protein MscS (YggB), transmembrane region"/>
    <property type="match status" value="1"/>
</dbReference>
<evidence type="ECO:0000259" key="8">
    <source>
        <dbReference type="Pfam" id="PF00924"/>
    </source>
</evidence>
<keyword evidence="5 7" id="KW-1133">Transmembrane helix</keyword>
<dbReference type="Gene3D" id="2.30.30.60">
    <property type="match status" value="1"/>
</dbReference>
<name>A0ABW8YZ32_9FLAO</name>
<dbReference type="EMBL" id="JBELPZ010000018">
    <property type="protein sequence ID" value="MFL9845576.1"/>
    <property type="molecule type" value="Genomic_DNA"/>
</dbReference>
<keyword evidence="3" id="KW-1003">Cell membrane</keyword>
<gene>
    <name evidence="10" type="ORF">ABS766_14225</name>
</gene>
<feature type="transmembrane region" description="Helical" evidence="7">
    <location>
        <begin position="53"/>
        <end position="74"/>
    </location>
</feature>
<dbReference type="PANTHER" id="PTHR30221:SF8">
    <property type="entry name" value="SMALL-CONDUCTANCE MECHANOSENSITIVE CHANNEL"/>
    <property type="match status" value="1"/>
</dbReference>
<evidence type="ECO:0000313" key="10">
    <source>
        <dbReference type="EMBL" id="MFL9845576.1"/>
    </source>
</evidence>
<dbReference type="InterPro" id="IPR023408">
    <property type="entry name" value="MscS_beta-dom_sf"/>
</dbReference>
<organism evidence="10 11">
    <name type="scientific">Flavobacterium rhizosphaerae</name>
    <dbReference type="NCBI Taxonomy" id="3163298"/>
    <lineage>
        <taxon>Bacteria</taxon>
        <taxon>Pseudomonadati</taxon>
        <taxon>Bacteroidota</taxon>
        <taxon>Flavobacteriia</taxon>
        <taxon>Flavobacteriales</taxon>
        <taxon>Flavobacteriaceae</taxon>
        <taxon>Flavobacterium</taxon>
    </lineage>
</organism>
<evidence type="ECO:0000256" key="2">
    <source>
        <dbReference type="ARBA" id="ARBA00008017"/>
    </source>
</evidence>
<proteinExistence type="inferred from homology"/>
<protein>
    <submittedName>
        <fullName evidence="10">Mechanosensitive ion channel family protein</fullName>
    </submittedName>
</protein>
<evidence type="ECO:0000256" key="5">
    <source>
        <dbReference type="ARBA" id="ARBA00022989"/>
    </source>
</evidence>
<dbReference type="SUPFAM" id="SSF50182">
    <property type="entry name" value="Sm-like ribonucleoproteins"/>
    <property type="match status" value="1"/>
</dbReference>
<keyword evidence="6 7" id="KW-0472">Membrane</keyword>
<evidence type="ECO:0000256" key="3">
    <source>
        <dbReference type="ARBA" id="ARBA00022475"/>
    </source>
</evidence>
<feature type="transmembrane region" description="Helical" evidence="7">
    <location>
        <begin position="12"/>
        <end position="32"/>
    </location>
</feature>